<evidence type="ECO:0000259" key="10">
    <source>
        <dbReference type="Pfam" id="PF07282"/>
    </source>
</evidence>
<keyword evidence="12" id="KW-0255">Endonuclease</keyword>
<dbReference type="RefSeq" id="WP_377541891.1">
    <property type="nucleotide sequence ID" value="NZ_JBHSBN010000001.1"/>
</dbReference>
<feature type="compositionally biased region" description="Polar residues" evidence="8">
    <location>
        <begin position="445"/>
        <end position="456"/>
    </location>
</feature>
<dbReference type="Pfam" id="PF01385">
    <property type="entry name" value="OrfB_IS605"/>
    <property type="match status" value="1"/>
</dbReference>
<keyword evidence="6" id="KW-0238">DNA-binding</keyword>
<dbReference type="InterPro" id="IPR010095">
    <property type="entry name" value="Cas12f1-like_TNB"/>
</dbReference>
<evidence type="ECO:0000256" key="5">
    <source>
        <dbReference type="ARBA" id="ARBA00022833"/>
    </source>
</evidence>
<keyword evidence="12" id="KW-0540">Nuclease</keyword>
<evidence type="ECO:0000256" key="4">
    <source>
        <dbReference type="ARBA" id="ARBA00022723"/>
    </source>
</evidence>
<evidence type="ECO:0000256" key="2">
    <source>
        <dbReference type="ARBA" id="ARBA00011044"/>
    </source>
</evidence>
<dbReference type="Proteomes" id="UP001595868">
    <property type="component" value="Unassembled WGS sequence"/>
</dbReference>
<evidence type="ECO:0000313" key="13">
    <source>
        <dbReference type="Proteomes" id="UP001595868"/>
    </source>
</evidence>
<evidence type="ECO:0000259" key="9">
    <source>
        <dbReference type="Pfam" id="PF01385"/>
    </source>
</evidence>
<dbReference type="InterPro" id="IPR053470">
    <property type="entry name" value="RNA-guided_DNA_endonuclease"/>
</dbReference>
<dbReference type="NCBIfam" id="NF038280">
    <property type="entry name" value="IS607_TnpB"/>
    <property type="match status" value="1"/>
</dbReference>
<evidence type="ECO:0000313" key="12">
    <source>
        <dbReference type="EMBL" id="MFC4104870.1"/>
    </source>
</evidence>
<proteinExistence type="inferred from homology"/>
<dbReference type="GO" id="GO:0004519">
    <property type="term" value="F:endonuclease activity"/>
    <property type="evidence" value="ECO:0007669"/>
    <property type="project" value="UniProtKB-KW"/>
</dbReference>
<dbReference type="InterPro" id="IPR021027">
    <property type="entry name" value="Transposase_put_HTH"/>
</dbReference>
<dbReference type="InterPro" id="IPR051399">
    <property type="entry name" value="RNA-guided_DNA_endo/Transpos"/>
</dbReference>
<keyword evidence="3" id="KW-0815">Transposition</keyword>
<evidence type="ECO:0000256" key="1">
    <source>
        <dbReference type="ARBA" id="ARBA00008761"/>
    </source>
</evidence>
<accession>A0ABV8KFW0</accession>
<organism evidence="12 13">
    <name type="scientific">Micromonospora zhanjiangensis</name>
    <dbReference type="NCBI Taxonomy" id="1522057"/>
    <lineage>
        <taxon>Bacteria</taxon>
        <taxon>Bacillati</taxon>
        <taxon>Actinomycetota</taxon>
        <taxon>Actinomycetes</taxon>
        <taxon>Micromonosporales</taxon>
        <taxon>Micromonosporaceae</taxon>
        <taxon>Micromonospora</taxon>
    </lineage>
</organism>
<name>A0ABV8KFW0_9ACTN</name>
<dbReference type="NCBIfam" id="TIGR01766">
    <property type="entry name" value="IS200/IS605 family accessory protein TnpB-like domain"/>
    <property type="match status" value="1"/>
</dbReference>
<evidence type="ECO:0000256" key="3">
    <source>
        <dbReference type="ARBA" id="ARBA00022578"/>
    </source>
</evidence>
<keyword evidence="12" id="KW-0378">Hydrolase</keyword>
<feature type="domain" description="Transposase putative helix-turn-helix" evidence="11">
    <location>
        <begin position="2"/>
        <end position="36"/>
    </location>
</feature>
<dbReference type="PANTHER" id="PTHR30405">
    <property type="entry name" value="TRANSPOSASE"/>
    <property type="match status" value="1"/>
</dbReference>
<evidence type="ECO:0000256" key="6">
    <source>
        <dbReference type="ARBA" id="ARBA00023125"/>
    </source>
</evidence>
<keyword evidence="7" id="KW-0233">DNA recombination</keyword>
<comment type="caution">
    <text evidence="12">The sequence shown here is derived from an EMBL/GenBank/DDBJ whole genome shotgun (WGS) entry which is preliminary data.</text>
</comment>
<sequence length="456" mass="50231">MQAYRFALDLSPVQERAVFTHAGAARLAYNWALARVRAVLDQRAAERSYGVPDELLTPAIGWSLPALRRAWNAAKDVVAPWWRQVSKEAFNTGLDALARALRNWSGSRSGKRAGRPVGFPRFKSRRRAVPSVRFTTGAIRVEPDRKHVVLPRLGRLKLHESARKLARRLDAGTARIMSATVRRDGVRWQVAFTVEVDRTERAPARPDSVVGVDVGIRHLAVLSTGELIDNPRHLAAARRRMRQLGRALSRKTGPDRRTGRRPSRRWQQASARLGRVHARVANLRRDGLHKLTTRLARQHGTVVVEDLNVAGMLRNRRLARHIADAGFAEIRRQLAYKAGWNGGRLLVADRWYPSSKTCSGCGAVKTKLALHERQYTCQVCGLVIDRDHNAALNLAALAAAATTAGSGPVAARGADQKTRLRGQVAVKREPGTATADKTGTVPPQGGTTNRALTTAH</sequence>
<keyword evidence="4" id="KW-0479">Metal-binding</keyword>
<keyword evidence="13" id="KW-1185">Reference proteome</keyword>
<protein>
    <submittedName>
        <fullName evidence="12">IS607 family element RNA-guided endonuclease TnpB</fullName>
    </submittedName>
</protein>
<dbReference type="EMBL" id="JBHSBN010000001">
    <property type="protein sequence ID" value="MFC4104870.1"/>
    <property type="molecule type" value="Genomic_DNA"/>
</dbReference>
<feature type="region of interest" description="Disordered" evidence="8">
    <location>
        <begin position="427"/>
        <end position="456"/>
    </location>
</feature>
<evidence type="ECO:0000259" key="11">
    <source>
        <dbReference type="Pfam" id="PF12323"/>
    </source>
</evidence>
<feature type="domain" description="Cas12f1-like TNB" evidence="10">
    <location>
        <begin position="327"/>
        <end position="394"/>
    </location>
</feature>
<reference evidence="13" key="1">
    <citation type="journal article" date="2019" name="Int. J. Syst. Evol. Microbiol.">
        <title>The Global Catalogue of Microorganisms (GCM) 10K type strain sequencing project: providing services to taxonomists for standard genome sequencing and annotation.</title>
        <authorList>
            <consortium name="The Broad Institute Genomics Platform"/>
            <consortium name="The Broad Institute Genome Sequencing Center for Infectious Disease"/>
            <person name="Wu L."/>
            <person name="Ma J."/>
        </authorList>
    </citation>
    <scope>NUCLEOTIDE SEQUENCE [LARGE SCALE GENOMIC DNA]</scope>
    <source>
        <strain evidence="13">2902at01</strain>
    </source>
</reference>
<dbReference type="InterPro" id="IPR001959">
    <property type="entry name" value="Transposase"/>
</dbReference>
<feature type="domain" description="Probable transposase IS891/IS1136/IS1341" evidence="9">
    <location>
        <begin position="193"/>
        <end position="315"/>
    </location>
</feature>
<gene>
    <name evidence="12" type="primary">tnpB</name>
    <name evidence="12" type="ORF">ACFOX0_02810</name>
</gene>
<feature type="region of interest" description="Disordered" evidence="8">
    <location>
        <begin position="243"/>
        <end position="269"/>
    </location>
</feature>
<comment type="similarity">
    <text evidence="1">In the C-terminal section; belongs to the transposase 35 family.</text>
</comment>
<dbReference type="Pfam" id="PF12323">
    <property type="entry name" value="HTH_OrfB_IS605"/>
    <property type="match status" value="1"/>
</dbReference>
<comment type="similarity">
    <text evidence="2">In the N-terminal section; belongs to the transposase 2 family.</text>
</comment>
<evidence type="ECO:0000256" key="8">
    <source>
        <dbReference type="SAM" id="MobiDB-lite"/>
    </source>
</evidence>
<dbReference type="PANTHER" id="PTHR30405:SF11">
    <property type="entry name" value="RNA-GUIDED DNA ENDONUCLEASE RV2885C-RELATED"/>
    <property type="match status" value="1"/>
</dbReference>
<evidence type="ECO:0000256" key="7">
    <source>
        <dbReference type="ARBA" id="ARBA00023172"/>
    </source>
</evidence>
<dbReference type="NCBIfam" id="NF040570">
    <property type="entry name" value="guided_TnpB"/>
    <property type="match status" value="1"/>
</dbReference>
<dbReference type="Pfam" id="PF07282">
    <property type="entry name" value="Cas12f1-like_TNB"/>
    <property type="match status" value="1"/>
</dbReference>
<keyword evidence="5" id="KW-0862">Zinc</keyword>